<evidence type="ECO:0000313" key="4">
    <source>
        <dbReference type="Proteomes" id="UP001159364"/>
    </source>
</evidence>
<keyword evidence="2" id="KW-0812">Transmembrane</keyword>
<evidence type="ECO:0000313" key="3">
    <source>
        <dbReference type="EMBL" id="KAJ8774361.1"/>
    </source>
</evidence>
<dbReference type="EMBL" id="JAIWQS010000001">
    <property type="protein sequence ID" value="KAJ8774361.1"/>
    <property type="molecule type" value="Genomic_DNA"/>
</dbReference>
<organism evidence="3 4">
    <name type="scientific">Erythroxylum novogranatense</name>
    <dbReference type="NCBI Taxonomy" id="1862640"/>
    <lineage>
        <taxon>Eukaryota</taxon>
        <taxon>Viridiplantae</taxon>
        <taxon>Streptophyta</taxon>
        <taxon>Embryophyta</taxon>
        <taxon>Tracheophyta</taxon>
        <taxon>Spermatophyta</taxon>
        <taxon>Magnoliopsida</taxon>
        <taxon>eudicotyledons</taxon>
        <taxon>Gunneridae</taxon>
        <taxon>Pentapetalae</taxon>
        <taxon>rosids</taxon>
        <taxon>fabids</taxon>
        <taxon>Malpighiales</taxon>
        <taxon>Erythroxylaceae</taxon>
        <taxon>Erythroxylum</taxon>
    </lineage>
</organism>
<evidence type="ECO:0000256" key="1">
    <source>
        <dbReference type="SAM" id="MobiDB-lite"/>
    </source>
</evidence>
<name>A0AAV8U642_9ROSI</name>
<feature type="transmembrane region" description="Helical" evidence="2">
    <location>
        <begin position="73"/>
        <end position="93"/>
    </location>
</feature>
<proteinExistence type="predicted"/>
<reference evidence="3 4" key="1">
    <citation type="submission" date="2021-09" db="EMBL/GenBank/DDBJ databases">
        <title>Genomic insights and catalytic innovation underlie evolution of tropane alkaloids biosynthesis.</title>
        <authorList>
            <person name="Wang Y.-J."/>
            <person name="Tian T."/>
            <person name="Huang J.-P."/>
            <person name="Huang S.-X."/>
        </authorList>
    </citation>
    <scope>NUCLEOTIDE SEQUENCE [LARGE SCALE GENOMIC DNA]</scope>
    <source>
        <strain evidence="3">KIB-2018</strain>
        <tissue evidence="3">Leaf</tissue>
    </source>
</reference>
<feature type="region of interest" description="Disordered" evidence="1">
    <location>
        <begin position="95"/>
        <end position="115"/>
    </location>
</feature>
<comment type="caution">
    <text evidence="3">The sequence shown here is derived from an EMBL/GenBank/DDBJ whole genome shotgun (WGS) entry which is preliminary data.</text>
</comment>
<keyword evidence="4" id="KW-1185">Reference proteome</keyword>
<protein>
    <submittedName>
        <fullName evidence="3">Uncharacterized protein</fullName>
    </submittedName>
</protein>
<dbReference type="AlphaFoldDB" id="A0AAV8U642"/>
<keyword evidence="2" id="KW-1133">Transmembrane helix</keyword>
<feature type="transmembrane region" description="Helical" evidence="2">
    <location>
        <begin position="42"/>
        <end position="61"/>
    </location>
</feature>
<dbReference type="Proteomes" id="UP001159364">
    <property type="component" value="Linkage Group LG01"/>
</dbReference>
<sequence>MKNQLDPTPIRLALSLTEPIRSFLNIVSKGPKLFDQLYQLGFRLHVALTLFTSYLVGYTSFRALFGHTPAMSAVGGILGLVVGMLVETLLFTIGTSSQGPNPSNLTTSTSKLKKN</sequence>
<gene>
    <name evidence="3" type="ORF">K2173_011610</name>
</gene>
<evidence type="ECO:0000256" key="2">
    <source>
        <dbReference type="SAM" id="Phobius"/>
    </source>
</evidence>
<accession>A0AAV8U642</accession>
<keyword evidence="2" id="KW-0472">Membrane</keyword>